<feature type="domain" description="SGS" evidence="3">
    <location>
        <begin position="297"/>
        <end position="397"/>
    </location>
</feature>
<dbReference type="GO" id="GO:0051087">
    <property type="term" value="F:protein-folding chaperone binding"/>
    <property type="evidence" value="ECO:0007669"/>
    <property type="project" value="InterPro"/>
</dbReference>
<feature type="region of interest" description="Disordered" evidence="2">
    <location>
        <begin position="264"/>
        <end position="348"/>
    </location>
</feature>
<evidence type="ECO:0008006" key="7">
    <source>
        <dbReference type="Google" id="ProtNLM"/>
    </source>
</evidence>
<dbReference type="OrthoDB" id="1898560at2759"/>
<feature type="region of interest" description="Disordered" evidence="2">
    <location>
        <begin position="150"/>
        <end position="169"/>
    </location>
</feature>
<dbReference type="PROSITE" id="PS51203">
    <property type="entry name" value="CS"/>
    <property type="match status" value="1"/>
</dbReference>
<dbReference type="AlphaFoldDB" id="A0A3E2HBF7"/>
<sequence length="397" mass="43515">MATQAALGQTALQSNDYTKAVEHYTSALKQSQSPLWLIQRSISYQRLGKHDLALADADNAVLAAINRARREQIATAQFRRAVALHGLKRYGDSRMCLYWCRKYNEKEKGLGIWQAKVEADYNKAGGEGAEANKVTVNEVPDKVEEVEEGKSTGNLPATAPIAITPAPPVQTPKEKIKHDWYQSNATVTISILAKGIPKDKAEVTIEEGNVDVSFPTGPAGSTYQFILSPLFSKIDTSKSTYVITLNKLELTLHKATPGLKWKSLEGTEQIESGPTATKSEQVSTTPSTISKEDKTPSYPTSSRHGPKNWDAVATSALKAEKKPGAKDDDLDDEEEGDPMGGFFKQLYKNADPDTRRAMIKSYQESNGTALSTNWDEVKKGPVETKPPEGVEAKKWDS</sequence>
<dbReference type="InterPro" id="IPR007699">
    <property type="entry name" value="SGS_dom"/>
</dbReference>
<protein>
    <recommendedName>
        <fullName evidence="7">CS domain-containing protein</fullName>
    </recommendedName>
</protein>
<dbReference type="Pfam" id="PF04969">
    <property type="entry name" value="CS"/>
    <property type="match status" value="1"/>
</dbReference>
<evidence type="ECO:0000256" key="2">
    <source>
        <dbReference type="SAM" id="MobiDB-lite"/>
    </source>
</evidence>
<dbReference type="OMA" id="KSGPKNW"/>
<feature type="compositionally biased region" description="Polar residues" evidence="2">
    <location>
        <begin position="363"/>
        <end position="374"/>
    </location>
</feature>
<dbReference type="Pfam" id="PF05002">
    <property type="entry name" value="SGS"/>
    <property type="match status" value="1"/>
</dbReference>
<keyword evidence="6" id="KW-1185">Reference proteome</keyword>
<dbReference type="InterPro" id="IPR008978">
    <property type="entry name" value="HSP20-like_chaperone"/>
</dbReference>
<dbReference type="STRING" id="5539.A0A3E2HBF7"/>
<feature type="domain" description="CS" evidence="4">
    <location>
        <begin position="173"/>
        <end position="265"/>
    </location>
</feature>
<dbReference type="Gene3D" id="1.25.40.10">
    <property type="entry name" value="Tetratricopeptide repeat domain"/>
    <property type="match status" value="1"/>
</dbReference>
<evidence type="ECO:0000259" key="4">
    <source>
        <dbReference type="PROSITE" id="PS51203"/>
    </source>
</evidence>
<dbReference type="SUPFAM" id="SSF48452">
    <property type="entry name" value="TPR-like"/>
    <property type="match status" value="1"/>
</dbReference>
<proteinExistence type="inferred from homology"/>
<dbReference type="EMBL" id="NCSJ02000093">
    <property type="protein sequence ID" value="RFU30738.1"/>
    <property type="molecule type" value="Genomic_DNA"/>
</dbReference>
<feature type="non-terminal residue" evidence="5">
    <location>
        <position position="1"/>
    </location>
</feature>
<dbReference type="InterPro" id="IPR011990">
    <property type="entry name" value="TPR-like_helical_dom_sf"/>
</dbReference>
<gene>
    <name evidence="5" type="ORF">B7463_g5618</name>
</gene>
<evidence type="ECO:0000259" key="3">
    <source>
        <dbReference type="PROSITE" id="PS51048"/>
    </source>
</evidence>
<feature type="region of interest" description="Disordered" evidence="2">
    <location>
        <begin position="363"/>
        <end position="397"/>
    </location>
</feature>
<dbReference type="InterPro" id="IPR019734">
    <property type="entry name" value="TPR_rpt"/>
</dbReference>
<feature type="compositionally biased region" description="Polar residues" evidence="2">
    <location>
        <begin position="269"/>
        <end position="289"/>
    </location>
</feature>
<feature type="non-terminal residue" evidence="5">
    <location>
        <position position="397"/>
    </location>
</feature>
<feature type="compositionally biased region" description="Basic and acidic residues" evidence="2">
    <location>
        <begin position="318"/>
        <end position="327"/>
    </location>
</feature>
<dbReference type="Proteomes" id="UP000258309">
    <property type="component" value="Unassembled WGS sequence"/>
</dbReference>
<dbReference type="SUPFAM" id="SSF49764">
    <property type="entry name" value="HSP20-like chaperones"/>
    <property type="match status" value="1"/>
</dbReference>
<evidence type="ECO:0000313" key="5">
    <source>
        <dbReference type="EMBL" id="RFU30738.1"/>
    </source>
</evidence>
<dbReference type="Gene3D" id="2.60.40.790">
    <property type="match status" value="1"/>
</dbReference>
<organism evidence="5 6">
    <name type="scientific">Scytalidium lignicola</name>
    <name type="common">Hyphomycete</name>
    <dbReference type="NCBI Taxonomy" id="5539"/>
    <lineage>
        <taxon>Eukaryota</taxon>
        <taxon>Fungi</taxon>
        <taxon>Dikarya</taxon>
        <taxon>Ascomycota</taxon>
        <taxon>Pezizomycotina</taxon>
        <taxon>Leotiomycetes</taxon>
        <taxon>Leotiomycetes incertae sedis</taxon>
        <taxon>Scytalidium</taxon>
    </lineage>
</organism>
<feature type="compositionally biased region" description="Basic and acidic residues" evidence="2">
    <location>
        <begin position="375"/>
        <end position="397"/>
    </location>
</feature>
<dbReference type="SMART" id="SM00028">
    <property type="entry name" value="TPR"/>
    <property type="match status" value="2"/>
</dbReference>
<dbReference type="InterPro" id="IPR007052">
    <property type="entry name" value="CS_dom"/>
</dbReference>
<accession>A0A3E2HBF7</accession>
<feature type="compositionally biased region" description="Acidic residues" evidence="2">
    <location>
        <begin position="328"/>
        <end position="337"/>
    </location>
</feature>
<dbReference type="PROSITE" id="PS51048">
    <property type="entry name" value="SGS"/>
    <property type="match status" value="1"/>
</dbReference>
<evidence type="ECO:0000313" key="6">
    <source>
        <dbReference type="Proteomes" id="UP000258309"/>
    </source>
</evidence>
<comment type="caution">
    <text evidence="5">The sequence shown here is derived from an EMBL/GenBank/DDBJ whole genome shotgun (WGS) entry which is preliminary data.</text>
</comment>
<dbReference type="InterPro" id="IPR044563">
    <property type="entry name" value="Sgt1-like"/>
</dbReference>
<dbReference type="PANTHER" id="PTHR45862">
    <property type="entry name" value="PROTEIN SGT1 HOMOLOG"/>
    <property type="match status" value="1"/>
</dbReference>
<reference evidence="5 6" key="1">
    <citation type="submission" date="2018-05" db="EMBL/GenBank/DDBJ databases">
        <title>Draft genome sequence of Scytalidium lignicola DSM 105466, a ubiquitous saprotrophic fungus.</title>
        <authorList>
            <person name="Buettner E."/>
            <person name="Gebauer A.M."/>
            <person name="Hofrichter M."/>
            <person name="Liers C."/>
            <person name="Kellner H."/>
        </authorList>
    </citation>
    <scope>NUCLEOTIDE SEQUENCE [LARGE SCALE GENOMIC DNA]</scope>
    <source>
        <strain evidence="5 6">DSM 105466</strain>
    </source>
</reference>
<evidence type="ECO:0000256" key="1">
    <source>
        <dbReference type="ARBA" id="ARBA00008509"/>
    </source>
</evidence>
<name>A0A3E2HBF7_SCYLI</name>
<comment type="similarity">
    <text evidence="1">Belongs to the SGT1 family.</text>
</comment>
<dbReference type="CDD" id="cd06466">
    <property type="entry name" value="p23_CS_SGT1_like"/>
    <property type="match status" value="1"/>
</dbReference>